<dbReference type="Proteomes" id="UP000214646">
    <property type="component" value="Unassembled WGS sequence"/>
</dbReference>
<sequence>MSARLFLNLVRLWLFTILARAGGLESFLAAAEPQTLASSVNRAVMADLYGDTLPEGAVARFGCVRFRHGEEVEAVAYAPDGTTIASGGADRIALWEAATGKPKTSFSLRPYLPPLPEWAADPLANRGYIQGLAFTPDGRQLISLVEPSGENPVAGRLILWDLTGSRLPKVIECDRVGGVYCPMSMAVSPSGRIVAVGTRGYVRIVDTEKQQLVWVEEIKDVRALSFAPDGKALAVATPERVILVDTTTGKTVAQIPADHADQIAFDPSGTSIWLGREGEEQWNPSAKPGTLRRWDLRTGSVARTYDTVPGGTYSLVASPDGKTLAFSGAGRRAIIWDTAAGKAVARIKSNSQSIRLAYAPDGKMLALTEGMRVRVWDVAARREVHHNETYVEEVSIVATSLDSKLIATADWGGTVQVWDPDSGLEINSWMANHNFRGINAMTFTPDGHSILTFGSGTARRWDVSRGEETVFFKKPKKTMDDSLAISSADCRLFAAHWGNHKTITLYETTTGRSLRELNGHAQAITQMAFSSDARRLISVEAVGSVSINSLTATDDQRWQSLGTSSVRVWDVTTGQTLHTFAVDKPFGRMTVSPDCRVVAVESYQKEEKVTFLGFWDLMTGKEMVGRRIKGAGGAVFSPDGRYLAAKAGNTIRLYEVASGQVVRVFEGAVGSVTGLTITPNGRRLISLHHDGTSLVWDLTRPHEAGVETSKSWEELASKDPATAFRAAGTLAANPAGAMVVLGEKLRPAPKSRTTAALVADMDDPVFSVRDVATRELFWRADRESAELKRILANTRSAEVRLRLDGILQTAPSPWPKLTAEELRQARAVGALEAIGTPDARRLLKALAGGDPYALLTREARVALRRLGEE</sequence>
<keyword evidence="5" id="KW-1185">Reference proteome</keyword>
<keyword evidence="1 3" id="KW-0853">WD repeat</keyword>
<protein>
    <submittedName>
        <fullName evidence="4">WD-repeat protein</fullName>
    </submittedName>
</protein>
<dbReference type="SMART" id="SM00320">
    <property type="entry name" value="WD40"/>
    <property type="match status" value="10"/>
</dbReference>
<evidence type="ECO:0000256" key="2">
    <source>
        <dbReference type="ARBA" id="ARBA00022737"/>
    </source>
</evidence>
<dbReference type="PANTHER" id="PTHR19879:SF9">
    <property type="entry name" value="TRANSCRIPTION INITIATION FACTOR TFIID SUBUNIT 5"/>
    <property type="match status" value="1"/>
</dbReference>
<dbReference type="PROSITE" id="PS50082">
    <property type="entry name" value="WD_REPEATS_2"/>
    <property type="match status" value="1"/>
</dbReference>
<dbReference type="EMBL" id="NIDE01000001">
    <property type="protein sequence ID" value="OWK46786.1"/>
    <property type="molecule type" value="Genomic_DNA"/>
</dbReference>
<keyword evidence="2" id="KW-0677">Repeat</keyword>
<dbReference type="AlphaFoldDB" id="A0A225E9S1"/>
<dbReference type="Pfam" id="PF00400">
    <property type="entry name" value="WD40"/>
    <property type="match status" value="4"/>
</dbReference>
<evidence type="ECO:0000256" key="3">
    <source>
        <dbReference type="PROSITE-ProRule" id="PRU00221"/>
    </source>
</evidence>
<organism evidence="4 5">
    <name type="scientific">Fimbriiglobus ruber</name>
    <dbReference type="NCBI Taxonomy" id="1908690"/>
    <lineage>
        <taxon>Bacteria</taxon>
        <taxon>Pseudomonadati</taxon>
        <taxon>Planctomycetota</taxon>
        <taxon>Planctomycetia</taxon>
        <taxon>Gemmatales</taxon>
        <taxon>Gemmataceae</taxon>
        <taxon>Fimbriiglobus</taxon>
    </lineage>
</organism>
<dbReference type="PROSITE" id="PS00678">
    <property type="entry name" value="WD_REPEATS_1"/>
    <property type="match status" value="1"/>
</dbReference>
<dbReference type="InterPro" id="IPR001680">
    <property type="entry name" value="WD40_rpt"/>
</dbReference>
<evidence type="ECO:0000313" key="4">
    <source>
        <dbReference type="EMBL" id="OWK46786.1"/>
    </source>
</evidence>
<dbReference type="InterPro" id="IPR011047">
    <property type="entry name" value="Quinoprotein_ADH-like_sf"/>
</dbReference>
<dbReference type="SUPFAM" id="SSF50978">
    <property type="entry name" value="WD40 repeat-like"/>
    <property type="match status" value="1"/>
</dbReference>
<dbReference type="PANTHER" id="PTHR19879">
    <property type="entry name" value="TRANSCRIPTION INITIATION FACTOR TFIID"/>
    <property type="match status" value="1"/>
</dbReference>
<dbReference type="InterPro" id="IPR019775">
    <property type="entry name" value="WD40_repeat_CS"/>
</dbReference>
<comment type="caution">
    <text evidence="4">The sequence shown here is derived from an EMBL/GenBank/DDBJ whole genome shotgun (WGS) entry which is preliminary data.</text>
</comment>
<reference evidence="5" key="1">
    <citation type="submission" date="2017-06" db="EMBL/GenBank/DDBJ databases">
        <title>Genome analysis of Fimbriiglobus ruber SP5, the first member of the order Planctomycetales with confirmed chitinolytic capability.</title>
        <authorList>
            <person name="Ravin N.V."/>
            <person name="Rakitin A.L."/>
            <person name="Ivanova A.A."/>
            <person name="Beletsky A.V."/>
            <person name="Kulichevskaya I.S."/>
            <person name="Mardanov A.V."/>
            <person name="Dedysh S.N."/>
        </authorList>
    </citation>
    <scope>NUCLEOTIDE SEQUENCE [LARGE SCALE GENOMIC DNA]</scope>
    <source>
        <strain evidence="5">SP5</strain>
    </source>
</reference>
<accession>A0A225E9S1</accession>
<dbReference type="Gene3D" id="2.130.10.10">
    <property type="entry name" value="YVTN repeat-like/Quinoprotein amine dehydrogenase"/>
    <property type="match status" value="5"/>
</dbReference>
<dbReference type="SUPFAM" id="SSF50998">
    <property type="entry name" value="Quinoprotein alcohol dehydrogenase-like"/>
    <property type="match status" value="1"/>
</dbReference>
<evidence type="ECO:0000256" key="1">
    <source>
        <dbReference type="ARBA" id="ARBA00022574"/>
    </source>
</evidence>
<gene>
    <name evidence="4" type="ORF">FRUB_00485</name>
</gene>
<evidence type="ECO:0000313" key="5">
    <source>
        <dbReference type="Proteomes" id="UP000214646"/>
    </source>
</evidence>
<dbReference type="InterPro" id="IPR036322">
    <property type="entry name" value="WD40_repeat_dom_sf"/>
</dbReference>
<feature type="repeat" description="WD" evidence="3">
    <location>
        <begin position="665"/>
        <end position="698"/>
    </location>
</feature>
<dbReference type="InterPro" id="IPR015943">
    <property type="entry name" value="WD40/YVTN_repeat-like_dom_sf"/>
</dbReference>
<proteinExistence type="predicted"/>
<name>A0A225E9S1_9BACT</name>